<dbReference type="Proteomes" id="UP000544742">
    <property type="component" value="Unassembled WGS sequence"/>
</dbReference>
<dbReference type="FunFam" id="3.40.50.720:FF:000084">
    <property type="entry name" value="Short-chain dehydrogenase reductase"/>
    <property type="match status" value="1"/>
</dbReference>
<dbReference type="GeneID" id="10462293"/>
<evidence type="ECO:0000256" key="1">
    <source>
        <dbReference type="ARBA" id="ARBA00006484"/>
    </source>
</evidence>
<dbReference type="OMA" id="GYRICIN"/>
<evidence type="ECO:0000313" key="3">
    <source>
        <dbReference type="Proteomes" id="UP000544742"/>
    </source>
</evidence>
<dbReference type="SMR" id="A0A7K4AI58"/>
<dbReference type="InterPro" id="IPR036291">
    <property type="entry name" value="NAD(P)-bd_dom_sf"/>
</dbReference>
<comment type="similarity">
    <text evidence="1">Belongs to the short-chain dehydrogenases/reductases (SDR) family.</text>
</comment>
<dbReference type="PANTHER" id="PTHR42879">
    <property type="entry name" value="3-OXOACYL-(ACYL-CARRIER-PROTEIN) REDUCTASE"/>
    <property type="match status" value="1"/>
</dbReference>
<dbReference type="InterPro" id="IPR002347">
    <property type="entry name" value="SDR_fam"/>
</dbReference>
<keyword evidence="2" id="KW-0560">Oxidoreductase</keyword>
<dbReference type="InterPro" id="IPR050259">
    <property type="entry name" value="SDR"/>
</dbReference>
<name>A0A7K4AI58_METSH</name>
<proteinExistence type="inferred from homology"/>
<gene>
    <name evidence="2" type="ORF">GX426_05995</name>
</gene>
<evidence type="ECO:0000313" key="2">
    <source>
        <dbReference type="EMBL" id="NLJ22642.1"/>
    </source>
</evidence>
<dbReference type="Gene3D" id="3.40.50.720">
    <property type="entry name" value="NAD(P)-binding Rossmann-like Domain"/>
    <property type="match status" value="1"/>
</dbReference>
<dbReference type="PANTHER" id="PTHR42879:SF2">
    <property type="entry name" value="3-OXOACYL-[ACYL-CARRIER-PROTEIN] REDUCTASE FABG"/>
    <property type="match status" value="1"/>
</dbReference>
<dbReference type="RefSeq" id="WP_013720358.1">
    <property type="nucleotide sequence ID" value="NZ_JBCEYR010000003.1"/>
</dbReference>
<reference evidence="2 3" key="1">
    <citation type="journal article" date="2020" name="Biotechnol. Biofuels">
        <title>New insights from the biogas microbiome by comprehensive genome-resolved metagenomics of nearly 1600 species originating from multiple anaerobic digesters.</title>
        <authorList>
            <person name="Campanaro S."/>
            <person name="Treu L."/>
            <person name="Rodriguez-R L.M."/>
            <person name="Kovalovszki A."/>
            <person name="Ziels R.M."/>
            <person name="Maus I."/>
            <person name="Zhu X."/>
            <person name="Kougias P.G."/>
            <person name="Basile A."/>
            <person name="Luo G."/>
            <person name="Schluter A."/>
            <person name="Konstantinidis K.T."/>
            <person name="Angelidaki I."/>
        </authorList>
    </citation>
    <scope>NUCLEOTIDE SEQUENCE [LARGE SCALE GENOMIC DNA]</scope>
    <source>
        <strain evidence="2">AS27yjCOA_157</strain>
    </source>
</reference>
<dbReference type="EC" id="1.1.1.47" evidence="2"/>
<comment type="caution">
    <text evidence="2">The sequence shown here is derived from an EMBL/GenBank/DDBJ whole genome shotgun (WGS) entry which is preliminary data.</text>
</comment>
<accession>A0A7K4AI58</accession>
<dbReference type="Pfam" id="PF13561">
    <property type="entry name" value="adh_short_C2"/>
    <property type="match status" value="1"/>
</dbReference>
<dbReference type="GO" id="GO:0047936">
    <property type="term" value="F:glucose 1-dehydrogenase [NAD(P)+] activity"/>
    <property type="evidence" value="ECO:0007669"/>
    <property type="project" value="UniProtKB-EC"/>
</dbReference>
<dbReference type="EMBL" id="JAAYUN010000098">
    <property type="protein sequence ID" value="NLJ22642.1"/>
    <property type="molecule type" value="Genomic_DNA"/>
</dbReference>
<dbReference type="PRINTS" id="PR00081">
    <property type="entry name" value="GDHRDH"/>
</dbReference>
<dbReference type="PRINTS" id="PR00080">
    <property type="entry name" value="SDRFAMILY"/>
</dbReference>
<dbReference type="NCBIfam" id="NF005559">
    <property type="entry name" value="PRK07231.1"/>
    <property type="match status" value="1"/>
</dbReference>
<protein>
    <submittedName>
        <fullName evidence="2">Glucose 1-dehydrogenase</fullName>
        <ecNumber evidence="2">1.1.1.47</ecNumber>
    </submittedName>
</protein>
<dbReference type="SUPFAM" id="SSF51735">
    <property type="entry name" value="NAD(P)-binding Rossmann-fold domains"/>
    <property type="match status" value="1"/>
</dbReference>
<sequence>MGRVDGRVAIITGSTYGIGEAIARVLAKEGALSIITGRSREEGRKVVEAINSAGGRSEYYPLDVTDEKRIEEVSKAVYEKYGRIDILVNNAGVAGPNKPTHEYARAEWEWVFDVNVTGAFLCTKYVVPYMQRQKSGNIVYISSIYGIIGAPDLPAYHATKAANRVMAKIDALLYAKDNIRVNSVHPGFIWTPLVDNFLQEQCNKSGLSCEELKKQLDAKHPIGHIGEPDDIAYGVLYLVSDEAKFVTGSELIIDGGYTAT</sequence>
<organism evidence="2 3">
    <name type="scientific">Methanothrix soehngenii</name>
    <name type="common">Methanosaeta concilii</name>
    <dbReference type="NCBI Taxonomy" id="2223"/>
    <lineage>
        <taxon>Archaea</taxon>
        <taxon>Methanobacteriati</taxon>
        <taxon>Methanobacteriota</taxon>
        <taxon>Stenosarchaea group</taxon>
        <taxon>Methanomicrobia</taxon>
        <taxon>Methanotrichales</taxon>
        <taxon>Methanotrichaceae</taxon>
        <taxon>Methanothrix</taxon>
    </lineage>
</organism>
<dbReference type="AlphaFoldDB" id="A0A7K4AI58"/>